<keyword evidence="7" id="KW-0288">FMN</keyword>
<keyword evidence="5 17" id="KW-0349">Heme</keyword>
<evidence type="ECO:0000313" key="22">
    <source>
        <dbReference type="Proteomes" id="UP000094336"/>
    </source>
</evidence>
<dbReference type="InterPro" id="IPR013785">
    <property type="entry name" value="Aldolase_TIM"/>
</dbReference>
<keyword evidence="22" id="KW-1185">Reference proteome</keyword>
<dbReference type="Gene3D" id="3.10.120.10">
    <property type="entry name" value="Cytochrome b5-like heme/steroid binding domain"/>
    <property type="match status" value="1"/>
</dbReference>
<dbReference type="Pfam" id="PF01070">
    <property type="entry name" value="FMN_dh"/>
    <property type="match status" value="1"/>
</dbReference>
<keyword evidence="6" id="KW-0285">Flavoprotein</keyword>
<dbReference type="EC" id="1.1.2.3" evidence="15"/>
<dbReference type="STRING" id="984486.A0A1E3QYG4"/>
<dbReference type="InterPro" id="IPR018506">
    <property type="entry name" value="Cyt_B5_heme-BS"/>
</dbReference>
<dbReference type="SUPFAM" id="SSF51395">
    <property type="entry name" value="FMN-linked oxidoreductases"/>
    <property type="match status" value="1"/>
</dbReference>
<evidence type="ECO:0000259" key="19">
    <source>
        <dbReference type="PROSITE" id="PS50255"/>
    </source>
</evidence>
<keyword evidence="8 17" id="KW-0479">Metal-binding</keyword>
<evidence type="ECO:0000256" key="6">
    <source>
        <dbReference type="ARBA" id="ARBA00022630"/>
    </source>
</evidence>
<dbReference type="SUPFAM" id="SSF55856">
    <property type="entry name" value="Cytochrome b5-like heme/steroid binding domain"/>
    <property type="match status" value="1"/>
</dbReference>
<evidence type="ECO:0000256" key="18">
    <source>
        <dbReference type="SAM" id="MobiDB-lite"/>
    </source>
</evidence>
<dbReference type="PROSITE" id="PS00191">
    <property type="entry name" value="CYTOCHROME_B5_1"/>
    <property type="match status" value="1"/>
</dbReference>
<evidence type="ECO:0000256" key="17">
    <source>
        <dbReference type="RuleBase" id="RU362121"/>
    </source>
</evidence>
<comment type="cofactor">
    <cofactor evidence="2">
        <name>heme b</name>
        <dbReference type="ChEBI" id="CHEBI:60344"/>
    </cofactor>
</comment>
<feature type="compositionally biased region" description="Basic and acidic residues" evidence="18">
    <location>
        <begin position="291"/>
        <end position="304"/>
    </location>
</feature>
<evidence type="ECO:0000256" key="8">
    <source>
        <dbReference type="ARBA" id="ARBA00022723"/>
    </source>
</evidence>
<comment type="cofactor">
    <cofactor evidence="1">
        <name>FMN</name>
        <dbReference type="ChEBI" id="CHEBI:58210"/>
    </cofactor>
</comment>
<evidence type="ECO:0000256" key="13">
    <source>
        <dbReference type="ARBA" id="ARBA00061137"/>
    </source>
</evidence>
<dbReference type="OrthoDB" id="1925334at2759"/>
<dbReference type="PROSITE" id="PS50255">
    <property type="entry name" value="CYTOCHROME_B5_2"/>
    <property type="match status" value="1"/>
</dbReference>
<dbReference type="GeneID" id="30150179"/>
<gene>
    <name evidence="21" type="ORF">BABINDRAFT_59190</name>
</gene>
<evidence type="ECO:0000259" key="20">
    <source>
        <dbReference type="PROSITE" id="PS51349"/>
    </source>
</evidence>
<dbReference type="GO" id="GO:0020037">
    <property type="term" value="F:heme binding"/>
    <property type="evidence" value="ECO:0007669"/>
    <property type="project" value="UniProtKB-UniRule"/>
</dbReference>
<keyword evidence="9" id="KW-0560">Oxidoreductase</keyword>
<evidence type="ECO:0000313" key="21">
    <source>
        <dbReference type="EMBL" id="ODQ82117.1"/>
    </source>
</evidence>
<proteinExistence type="inferred from homology"/>
<dbReference type="RefSeq" id="XP_018987445.1">
    <property type="nucleotide sequence ID" value="XM_019132326.1"/>
</dbReference>
<dbReference type="InterPro" id="IPR036400">
    <property type="entry name" value="Cyt_B5-like_heme/steroid_sf"/>
</dbReference>
<evidence type="ECO:0000256" key="15">
    <source>
        <dbReference type="ARBA" id="ARBA00066458"/>
    </source>
</evidence>
<dbReference type="PROSITE" id="PS00557">
    <property type="entry name" value="FMN_HYDROXY_ACID_DH_1"/>
    <property type="match status" value="1"/>
</dbReference>
<evidence type="ECO:0000256" key="5">
    <source>
        <dbReference type="ARBA" id="ARBA00022617"/>
    </source>
</evidence>
<evidence type="ECO:0000256" key="1">
    <source>
        <dbReference type="ARBA" id="ARBA00001917"/>
    </source>
</evidence>
<keyword evidence="11" id="KW-0496">Mitochondrion</keyword>
<feature type="domain" description="FMN hydroxy acid dehydrogenase" evidence="20">
    <location>
        <begin position="110"/>
        <end position="470"/>
    </location>
</feature>
<evidence type="ECO:0000256" key="3">
    <source>
        <dbReference type="ARBA" id="ARBA00004569"/>
    </source>
</evidence>
<dbReference type="SMART" id="SM01117">
    <property type="entry name" value="Cyt-b5"/>
    <property type="match status" value="1"/>
</dbReference>
<dbReference type="Gene3D" id="3.20.20.70">
    <property type="entry name" value="Aldolase class I"/>
    <property type="match status" value="1"/>
</dbReference>
<dbReference type="PANTHER" id="PTHR10578">
    <property type="entry name" value="S -2-HYDROXY-ACID OXIDASE-RELATED"/>
    <property type="match status" value="1"/>
</dbReference>
<dbReference type="InterPro" id="IPR037458">
    <property type="entry name" value="L-MDH/L-LDH_FMN-bd"/>
</dbReference>
<dbReference type="EMBL" id="KV454427">
    <property type="protein sequence ID" value="ODQ82117.1"/>
    <property type="molecule type" value="Genomic_DNA"/>
</dbReference>
<dbReference type="CDD" id="cd02922">
    <property type="entry name" value="FCB2_FMN"/>
    <property type="match status" value="1"/>
</dbReference>
<dbReference type="PROSITE" id="PS51349">
    <property type="entry name" value="FMN_HYDROXY_ACID_DH_2"/>
    <property type="match status" value="1"/>
</dbReference>
<reference evidence="22" key="1">
    <citation type="submission" date="2016-05" db="EMBL/GenBank/DDBJ databases">
        <title>Comparative genomics of biotechnologically important yeasts.</title>
        <authorList>
            <consortium name="DOE Joint Genome Institute"/>
            <person name="Riley R."/>
            <person name="Haridas S."/>
            <person name="Wolfe K.H."/>
            <person name="Lopes M.R."/>
            <person name="Hittinger C.T."/>
            <person name="Goker M."/>
            <person name="Salamov A."/>
            <person name="Wisecaver J."/>
            <person name="Long T.M."/>
            <person name="Aerts A.L."/>
            <person name="Barry K."/>
            <person name="Choi C."/>
            <person name="Clum A."/>
            <person name="Coughlan A.Y."/>
            <person name="Deshpande S."/>
            <person name="Douglass A.P."/>
            <person name="Hanson S.J."/>
            <person name="Klenk H.-P."/>
            <person name="Labutti K."/>
            <person name="Lapidus A."/>
            <person name="Lindquist E."/>
            <person name="Lipzen A."/>
            <person name="Meier-Kolthoff J.P."/>
            <person name="Ohm R.A."/>
            <person name="Otillar R.P."/>
            <person name="Pangilinan J."/>
            <person name="Peng Y."/>
            <person name="Rokas A."/>
            <person name="Rosa C.A."/>
            <person name="Scheuner C."/>
            <person name="Sibirny A.A."/>
            <person name="Slot J.C."/>
            <person name="Stielow J.B."/>
            <person name="Sun H."/>
            <person name="Kurtzman C.P."/>
            <person name="Blackwell M."/>
            <person name="Grigoriev I.V."/>
            <person name="Jeffries T.W."/>
        </authorList>
    </citation>
    <scope>NUCLEOTIDE SEQUENCE [LARGE SCALE GENOMIC DNA]</scope>
    <source>
        <strain evidence="22">NRRL Y-12698</strain>
    </source>
</reference>
<comment type="subcellular location">
    <subcellularLocation>
        <location evidence="3">Mitochondrion intermembrane space</location>
    </subcellularLocation>
</comment>
<evidence type="ECO:0000256" key="9">
    <source>
        <dbReference type="ARBA" id="ARBA00023002"/>
    </source>
</evidence>
<dbReference type="InterPro" id="IPR000262">
    <property type="entry name" value="FMN-dep_DH"/>
</dbReference>
<organism evidence="21 22">
    <name type="scientific">Babjeviella inositovora NRRL Y-12698</name>
    <dbReference type="NCBI Taxonomy" id="984486"/>
    <lineage>
        <taxon>Eukaryota</taxon>
        <taxon>Fungi</taxon>
        <taxon>Dikarya</taxon>
        <taxon>Ascomycota</taxon>
        <taxon>Saccharomycotina</taxon>
        <taxon>Pichiomycetes</taxon>
        <taxon>Serinales incertae sedis</taxon>
        <taxon>Babjeviella</taxon>
    </lineage>
</organism>
<comment type="catalytic activity">
    <reaction evidence="12">
        <text>(S)-lactate + 2 Fe(III)-[cytochrome c] = 2 Fe(II)-[cytochrome c] + pyruvate + 2 H(+)</text>
        <dbReference type="Rhea" id="RHEA:19909"/>
        <dbReference type="Rhea" id="RHEA-COMP:10350"/>
        <dbReference type="Rhea" id="RHEA-COMP:14399"/>
        <dbReference type="ChEBI" id="CHEBI:15361"/>
        <dbReference type="ChEBI" id="CHEBI:15378"/>
        <dbReference type="ChEBI" id="CHEBI:16651"/>
        <dbReference type="ChEBI" id="CHEBI:29033"/>
        <dbReference type="ChEBI" id="CHEBI:29034"/>
        <dbReference type="EC" id="1.1.2.3"/>
    </reaction>
    <physiologicalReaction direction="left-to-right" evidence="12">
        <dbReference type="Rhea" id="RHEA:19910"/>
    </physiologicalReaction>
</comment>
<evidence type="ECO:0000256" key="14">
    <source>
        <dbReference type="ARBA" id="ARBA00061589"/>
    </source>
</evidence>
<dbReference type="Proteomes" id="UP000094336">
    <property type="component" value="Unassembled WGS sequence"/>
</dbReference>
<dbReference type="PRINTS" id="PR00363">
    <property type="entry name" value="CYTOCHROMEB5"/>
</dbReference>
<dbReference type="AlphaFoldDB" id="A0A1E3QYG4"/>
<dbReference type="FunFam" id="3.20.20.70:FF:000062">
    <property type="entry name" value="Cytochrome b2, mitochondrial, putative"/>
    <property type="match status" value="1"/>
</dbReference>
<evidence type="ECO:0000256" key="12">
    <source>
        <dbReference type="ARBA" id="ARBA00052399"/>
    </source>
</evidence>
<dbReference type="PANTHER" id="PTHR10578:SF148">
    <property type="entry name" value="L-LACTATE DEHYDROGENASE (CYTOCHROME)"/>
    <property type="match status" value="1"/>
</dbReference>
<dbReference type="GO" id="GO:0004460">
    <property type="term" value="F:L-lactate dehydrogenase (cytochrome) activity"/>
    <property type="evidence" value="ECO:0007669"/>
    <property type="project" value="UniProtKB-EC"/>
</dbReference>
<dbReference type="InterPro" id="IPR008259">
    <property type="entry name" value="FMN_hydac_DH_AS"/>
</dbReference>
<sequence length="498" mass="54673">MFVEEIATHNSAESCWLIIDGKVYDLTDFLDEHPGGKKIILKHAGTDATAEFDKFHPRDTLNFLAPECCIGEVEDPENLPQTEEEEVVDDSTEEERVAEEARLDRIAHKPDLSKIINLYDFEAVARTTMDPNGFAYYSSGTEDEITLRENHNAFKRVYFNPRVLVDVTDVDQTTTMLGSPAATPLYISATAMGKIGHEDGELALARAAGTTGIIQMVPNLGLFGFDEIVDAAQPDQPLWFQLYVNRNKEIVKRIVRAAETRGVKALFVTVDAPHVGKREKDMRSKFLAGRSDSDDNGNHGDGDKKTSALIDTALTWKDVAWFRSITSMKIVLKGIQTVQDAVLAVQHHADGIVISNHGGRQLETVRAPIEVLADVNAYFKQHPEILAGKQFEMFIDGGVRRGSDVLKAICLGARGVGLGRALLYAMAGYGQEGVEKAVAILKDEIVMCMRLLGVTSLNQLDESYVDLAALKGGRGSSGGALFDNVYEPMGVVKFKARL</sequence>
<dbReference type="InterPro" id="IPR001199">
    <property type="entry name" value="Cyt_B5-like_heme/steroid-bd"/>
</dbReference>
<comment type="similarity">
    <text evidence="17">Belongs to the cytochrome b5 family.</text>
</comment>
<dbReference type="InterPro" id="IPR037396">
    <property type="entry name" value="FMN_HAD"/>
</dbReference>
<evidence type="ECO:0000256" key="11">
    <source>
        <dbReference type="ARBA" id="ARBA00023128"/>
    </source>
</evidence>
<name>A0A1E3QYG4_9ASCO</name>
<evidence type="ECO:0000256" key="10">
    <source>
        <dbReference type="ARBA" id="ARBA00023004"/>
    </source>
</evidence>
<evidence type="ECO:0000256" key="4">
    <source>
        <dbReference type="ARBA" id="ARBA00011881"/>
    </source>
</evidence>
<keyword evidence="10 17" id="KW-0408">Iron</keyword>
<evidence type="ECO:0000256" key="2">
    <source>
        <dbReference type="ARBA" id="ARBA00001970"/>
    </source>
</evidence>
<comment type="similarity">
    <text evidence="13">In the C-terminal section; belongs to the FMN-dependent alpha-hydroxy acid dehydrogenase family.</text>
</comment>
<feature type="domain" description="Cytochrome b5 heme-binding" evidence="19">
    <location>
        <begin position="1"/>
        <end position="74"/>
    </location>
</feature>
<evidence type="ECO:0000256" key="16">
    <source>
        <dbReference type="ARBA" id="ARBA00068515"/>
    </source>
</evidence>
<protein>
    <recommendedName>
        <fullName evidence="16">L-lactate dehydrogenase (cytochrome)</fullName>
        <ecNumber evidence="15">1.1.2.3</ecNumber>
    </recommendedName>
</protein>
<dbReference type="Pfam" id="PF00173">
    <property type="entry name" value="Cyt-b5"/>
    <property type="match status" value="1"/>
</dbReference>
<dbReference type="GO" id="GO:0005758">
    <property type="term" value="C:mitochondrial intermembrane space"/>
    <property type="evidence" value="ECO:0007669"/>
    <property type="project" value="UniProtKB-SubCell"/>
</dbReference>
<accession>A0A1E3QYG4</accession>
<comment type="subunit">
    <text evidence="4">Homotetramer.</text>
</comment>
<comment type="similarity">
    <text evidence="14">In the N-terminal section; belongs to the cytochrome b5 family.</text>
</comment>
<dbReference type="GO" id="GO:0046872">
    <property type="term" value="F:metal ion binding"/>
    <property type="evidence" value="ECO:0007669"/>
    <property type="project" value="UniProtKB-UniRule"/>
</dbReference>
<evidence type="ECO:0000256" key="7">
    <source>
        <dbReference type="ARBA" id="ARBA00022643"/>
    </source>
</evidence>
<feature type="region of interest" description="Disordered" evidence="18">
    <location>
        <begin position="281"/>
        <end position="304"/>
    </location>
</feature>